<dbReference type="Pfam" id="PF00557">
    <property type="entry name" value="Peptidase_M24"/>
    <property type="match status" value="1"/>
</dbReference>
<evidence type="ECO:0000313" key="7">
    <source>
        <dbReference type="Proteomes" id="UP000012283"/>
    </source>
</evidence>
<dbReference type="EMBL" id="APML01000019">
    <property type="protein sequence ID" value="ENH97444.1"/>
    <property type="molecule type" value="Genomic_DNA"/>
</dbReference>
<dbReference type="OrthoDB" id="9806388at2"/>
<evidence type="ECO:0000256" key="3">
    <source>
        <dbReference type="ARBA" id="ARBA00022801"/>
    </source>
</evidence>
<dbReference type="Gene3D" id="3.40.350.10">
    <property type="entry name" value="Creatinase/prolidase N-terminal domain"/>
    <property type="match status" value="1"/>
</dbReference>
<feature type="domain" description="Creatinase N-terminal" evidence="5">
    <location>
        <begin position="4"/>
        <end position="128"/>
    </location>
</feature>
<dbReference type="FunFam" id="3.90.230.10:FF:000014">
    <property type="entry name" value="Aminopeptidase P family protein"/>
    <property type="match status" value="1"/>
</dbReference>
<dbReference type="PANTHER" id="PTHR46112:SF3">
    <property type="entry name" value="AMINOPEPTIDASE YPDF"/>
    <property type="match status" value="1"/>
</dbReference>
<feature type="domain" description="Peptidase M24" evidence="4">
    <location>
        <begin position="137"/>
        <end position="338"/>
    </location>
</feature>
<dbReference type="InterPro" id="IPR000994">
    <property type="entry name" value="Pept_M24"/>
</dbReference>
<reference evidence="6 7" key="1">
    <citation type="submission" date="2013-03" db="EMBL/GenBank/DDBJ databases">
        <title>Draft genome sequence of Gracibacillus halophilus YIM-C55.5, a moderately halophilic and thermophilic organism from the Xiaochaidamu salt lake.</title>
        <authorList>
            <person name="Sugumar T."/>
            <person name="Polireddy D.R."/>
            <person name="Antony A."/>
            <person name="Madhava Y.R."/>
            <person name="Sivakumar N."/>
        </authorList>
    </citation>
    <scope>NUCLEOTIDE SEQUENCE [LARGE SCALE GENOMIC DNA]</scope>
    <source>
        <strain evidence="6 7">YIM-C55.5</strain>
    </source>
</reference>
<dbReference type="InterPro" id="IPR029149">
    <property type="entry name" value="Creatin/AminoP/Spt16_N"/>
</dbReference>
<dbReference type="RefSeq" id="WP_003466403.1">
    <property type="nucleotide sequence ID" value="NZ_APML01000019.1"/>
</dbReference>
<keyword evidence="3" id="KW-0378">Hydrolase</keyword>
<dbReference type="Pfam" id="PF01321">
    <property type="entry name" value="Creatinase_N"/>
    <property type="match status" value="1"/>
</dbReference>
<comment type="caution">
    <text evidence="6">The sequence shown here is derived from an EMBL/GenBank/DDBJ whole genome shotgun (WGS) entry which is preliminary data.</text>
</comment>
<dbReference type="InterPro" id="IPR036005">
    <property type="entry name" value="Creatinase/aminopeptidase-like"/>
</dbReference>
<comment type="cofactor">
    <cofactor evidence="1">
        <name>Mn(2+)</name>
        <dbReference type="ChEBI" id="CHEBI:29035"/>
    </cofactor>
</comment>
<sequence>MDKVSQLQSQLKTQNIDGVLITNPINRRYMTGFTGTSGIVVISREDAIFITDFRYIEQANQEVSNNFTIKEHKGPIVDTVAEIVDQLNLTSIGFEQQHLTYAAYEQYRKKLKTDFVPTSDLIDKIRLIKSENELSILKEACNIADKAYDYILDVIKPGVKEIDVANELEFYMRRQGAQSSSFDIIVASGYRGALPHGVASTKKIQAGELVTLDFGAIYQGYCSDITRTVAVGAIDEELHTIYETVLSAQKKGVEGIQAGLTCKEADALTRDHIKAAGYGEYFGHATGHGLGLEVHEQPALSYRSTKPLEAGMVVTVEPGIYVPNVGGCRIEDDIVITENGNERLSHANKELVQLPG</sequence>
<organism evidence="6 7">
    <name type="scientific">Gracilibacillus halophilus YIM-C55.5</name>
    <dbReference type="NCBI Taxonomy" id="1308866"/>
    <lineage>
        <taxon>Bacteria</taxon>
        <taxon>Bacillati</taxon>
        <taxon>Bacillota</taxon>
        <taxon>Bacilli</taxon>
        <taxon>Bacillales</taxon>
        <taxon>Bacillaceae</taxon>
        <taxon>Gracilibacillus</taxon>
    </lineage>
</organism>
<dbReference type="SUPFAM" id="SSF53092">
    <property type="entry name" value="Creatinase/prolidase N-terminal domain"/>
    <property type="match status" value="1"/>
</dbReference>
<dbReference type="InterPro" id="IPR050659">
    <property type="entry name" value="Peptidase_M24B"/>
</dbReference>
<dbReference type="SUPFAM" id="SSF55920">
    <property type="entry name" value="Creatinase/aminopeptidase"/>
    <property type="match status" value="1"/>
</dbReference>
<dbReference type="CDD" id="cd01092">
    <property type="entry name" value="APP-like"/>
    <property type="match status" value="1"/>
</dbReference>
<dbReference type="STRING" id="1308866.J416_05508"/>
<evidence type="ECO:0000313" key="6">
    <source>
        <dbReference type="EMBL" id="ENH97444.1"/>
    </source>
</evidence>
<dbReference type="InterPro" id="IPR000587">
    <property type="entry name" value="Creatinase_N"/>
</dbReference>
<dbReference type="Gene3D" id="3.90.230.10">
    <property type="entry name" value="Creatinase/methionine aminopeptidase superfamily"/>
    <property type="match status" value="1"/>
</dbReference>
<evidence type="ECO:0000256" key="2">
    <source>
        <dbReference type="ARBA" id="ARBA00008766"/>
    </source>
</evidence>
<comment type="similarity">
    <text evidence="2">Belongs to the peptidase M24B family.</text>
</comment>
<dbReference type="PANTHER" id="PTHR46112">
    <property type="entry name" value="AMINOPEPTIDASE"/>
    <property type="match status" value="1"/>
</dbReference>
<dbReference type="GO" id="GO:0016787">
    <property type="term" value="F:hydrolase activity"/>
    <property type="evidence" value="ECO:0007669"/>
    <property type="project" value="UniProtKB-KW"/>
</dbReference>
<dbReference type="PATRIC" id="fig|1308866.3.peg.1114"/>
<dbReference type="AlphaFoldDB" id="N4WDX0"/>
<evidence type="ECO:0000256" key="1">
    <source>
        <dbReference type="ARBA" id="ARBA00001936"/>
    </source>
</evidence>
<dbReference type="eggNOG" id="COG0006">
    <property type="taxonomic scope" value="Bacteria"/>
</dbReference>
<protein>
    <submittedName>
        <fullName evidence="6">Peptidase M24</fullName>
    </submittedName>
</protein>
<proteinExistence type="inferred from homology"/>
<accession>N4WDX0</accession>
<name>N4WDX0_9BACI</name>
<gene>
    <name evidence="6" type="ORF">J416_05508</name>
</gene>
<evidence type="ECO:0000259" key="5">
    <source>
        <dbReference type="Pfam" id="PF01321"/>
    </source>
</evidence>
<keyword evidence="7" id="KW-1185">Reference proteome</keyword>
<dbReference type="Proteomes" id="UP000012283">
    <property type="component" value="Unassembled WGS sequence"/>
</dbReference>
<evidence type="ECO:0000259" key="4">
    <source>
        <dbReference type="Pfam" id="PF00557"/>
    </source>
</evidence>